<evidence type="ECO:0000259" key="3">
    <source>
        <dbReference type="Pfam" id="PF00823"/>
    </source>
</evidence>
<evidence type="ECO:0000313" key="7">
    <source>
        <dbReference type="Proteomes" id="UP000470876"/>
    </source>
</evidence>
<dbReference type="RefSeq" id="WP_163824459.1">
    <property type="nucleotide sequence ID" value="NZ_JAAGUX010000002.1"/>
</dbReference>
<dbReference type="AlphaFoldDB" id="A0A6P1D3N7"/>
<protein>
    <submittedName>
        <fullName evidence="4">PPE domain-containing protein</fullName>
    </submittedName>
</protein>
<comment type="caution">
    <text evidence="4">The sequence shown here is derived from an EMBL/GenBank/DDBJ whole genome shotgun (WGS) entry which is preliminary data.</text>
</comment>
<reference evidence="6 7" key="1">
    <citation type="submission" date="2020-01" db="EMBL/GenBank/DDBJ databases">
        <title>Genetics and antimicrobial susceptibilities of Nocardia species isolated from the soil; a comparison with species isolated from humans.</title>
        <authorList>
            <person name="Carrasco G."/>
            <person name="Monzon S."/>
            <person name="Sansegundo M."/>
            <person name="Garcia E."/>
            <person name="Garrido N."/>
            <person name="Medina M.J."/>
            <person name="Villalon P."/>
            <person name="Ramirez-Arocha A.C."/>
            <person name="Jimenez P."/>
            <person name="Cuesta I."/>
            <person name="Valdezate S."/>
        </authorList>
    </citation>
    <scope>NUCLEOTIDE SEQUENCE [LARGE SCALE GENOMIC DNA]</scope>
    <source>
        <strain evidence="4 6">CNM20110639</strain>
        <strain evidence="5 7">CNM20110649</strain>
    </source>
</reference>
<gene>
    <name evidence="4" type="ORF">GV789_06335</name>
    <name evidence="5" type="ORF">GV794_01380</name>
</gene>
<feature type="compositionally biased region" description="Gly residues" evidence="2">
    <location>
        <begin position="288"/>
        <end position="303"/>
    </location>
</feature>
<dbReference type="Proteomes" id="UP000468928">
    <property type="component" value="Unassembled WGS sequence"/>
</dbReference>
<feature type="compositionally biased region" description="Polar residues" evidence="2">
    <location>
        <begin position="492"/>
        <end position="507"/>
    </location>
</feature>
<dbReference type="Pfam" id="PF00823">
    <property type="entry name" value="PPE"/>
    <property type="match status" value="1"/>
</dbReference>
<evidence type="ECO:0000313" key="5">
    <source>
        <dbReference type="EMBL" id="NEW54324.1"/>
    </source>
</evidence>
<dbReference type="EMBL" id="JAAGUZ010000012">
    <property type="protein sequence ID" value="NEW44074.1"/>
    <property type="molecule type" value="Genomic_DNA"/>
</dbReference>
<feature type="domain" description="PPE" evidence="3">
    <location>
        <begin position="133"/>
        <end position="273"/>
    </location>
</feature>
<dbReference type="Gene3D" id="1.20.1260.20">
    <property type="entry name" value="PPE superfamily"/>
    <property type="match status" value="1"/>
</dbReference>
<proteinExistence type="inferred from homology"/>
<sequence length="507" mass="51039">MELNVDLGALVAAASALSTAAGETARGLPPGWVTPAGADPISAGVVPQLNNQAATLVNGTIDVLNAVAREAHKIGTSAANYSLADDEGARAINGSGADLVADPVGEPQVLPHRVPPVPTTLPAGGVDSLEFAERLRQGPGPGPAHEFANALRGFTREVFPIANQVVSDASTAMKQWTPVGEKAAKNLTRYQGWLDRLATGMTMLADSVDSYGDAFRRAKAKHPPPEEIKAARKDLIAAMRSKNEAWKLSALERFENQNLQSATAIGGYEAEMSTQVPGETAGGEAVQGQGGQTGGQGPGGEGSGSEMDPSMMANMMSALTNAMSSMGNLPLDQSAGEYLDDYALGDELYDDYGGFASPGGFGGGFGGGGGAGAMGGGFADSAMVAPPAPLTAAAAPASTTQGLPRAPVIEALPASASASGAAAGRGAGMPMMPMMPMAPGAGAGGGAGGDDRNRVVAWHPDRLMYVDDTPHTEMVIGERPTVAPSVTPPTPNSGAGNQHSSQSGGSA</sequence>
<evidence type="ECO:0000256" key="2">
    <source>
        <dbReference type="SAM" id="MobiDB-lite"/>
    </source>
</evidence>
<organism evidence="4 6">
    <name type="scientific">Nocardia cyriacigeorgica</name>
    <dbReference type="NCBI Taxonomy" id="135487"/>
    <lineage>
        <taxon>Bacteria</taxon>
        <taxon>Bacillati</taxon>
        <taxon>Actinomycetota</taxon>
        <taxon>Actinomycetes</taxon>
        <taxon>Mycobacteriales</taxon>
        <taxon>Nocardiaceae</taxon>
        <taxon>Nocardia</taxon>
    </lineage>
</organism>
<dbReference type="Proteomes" id="UP000470876">
    <property type="component" value="Unassembled WGS sequence"/>
</dbReference>
<evidence type="ECO:0000313" key="4">
    <source>
        <dbReference type="EMBL" id="NEW44074.1"/>
    </source>
</evidence>
<feature type="region of interest" description="Disordered" evidence="2">
    <location>
        <begin position="278"/>
        <end position="310"/>
    </location>
</feature>
<dbReference type="InterPro" id="IPR000030">
    <property type="entry name" value="PPE_dom"/>
</dbReference>
<dbReference type="SUPFAM" id="SSF140459">
    <property type="entry name" value="PE/PPE dimer-like"/>
    <property type="match status" value="1"/>
</dbReference>
<evidence type="ECO:0000313" key="6">
    <source>
        <dbReference type="Proteomes" id="UP000468928"/>
    </source>
</evidence>
<name>A0A6P1D3N7_9NOCA</name>
<comment type="similarity">
    <text evidence="1">Belongs to the mycobacterial PPE family.</text>
</comment>
<dbReference type="EMBL" id="JAAGUX010000002">
    <property type="protein sequence ID" value="NEW54324.1"/>
    <property type="molecule type" value="Genomic_DNA"/>
</dbReference>
<dbReference type="InterPro" id="IPR038332">
    <property type="entry name" value="PPE_sf"/>
</dbReference>
<keyword evidence="7" id="KW-1185">Reference proteome</keyword>
<feature type="compositionally biased region" description="Low complexity" evidence="2">
    <location>
        <begin position="278"/>
        <end position="287"/>
    </location>
</feature>
<accession>A0A6P1D3N7</accession>
<feature type="region of interest" description="Disordered" evidence="2">
    <location>
        <begin position="479"/>
        <end position="507"/>
    </location>
</feature>
<evidence type="ECO:0000256" key="1">
    <source>
        <dbReference type="ARBA" id="ARBA00010652"/>
    </source>
</evidence>